<organism evidence="3">
    <name type="scientific">Ignisphaera aggregans</name>
    <dbReference type="NCBI Taxonomy" id="334771"/>
    <lineage>
        <taxon>Archaea</taxon>
        <taxon>Thermoproteota</taxon>
        <taxon>Thermoprotei</taxon>
        <taxon>Desulfurococcales</taxon>
        <taxon>Desulfurococcaceae</taxon>
        <taxon>Ignisphaera</taxon>
    </lineage>
</organism>
<dbReference type="EMBL" id="DTCK01000009">
    <property type="protein sequence ID" value="HGQ35285.1"/>
    <property type="molecule type" value="Genomic_DNA"/>
</dbReference>
<dbReference type="InterPro" id="IPR036409">
    <property type="entry name" value="Aldolase_II/adducin_N_sf"/>
</dbReference>
<dbReference type="UniPathway" id="UPA00071"/>
<feature type="domain" description="Class II aldolase/adducin N-terminal" evidence="1">
    <location>
        <begin position="14"/>
        <end position="80"/>
    </location>
</feature>
<dbReference type="Pfam" id="PF00596">
    <property type="entry name" value="Aldolase_II"/>
    <property type="match status" value="1"/>
</dbReference>
<name>A0A7C4JJN4_9CREN</name>
<dbReference type="AlphaFoldDB" id="A0A7C4JJN4"/>
<accession>A0A7C4JJN4</accession>
<protein>
    <recommendedName>
        <fullName evidence="1">Class II aldolase/adducin N-terminal domain-containing protein</fullName>
    </recommendedName>
</protein>
<dbReference type="Gene3D" id="3.40.225.10">
    <property type="entry name" value="Class II aldolase/adducin N-terminal domain"/>
    <property type="match status" value="1"/>
</dbReference>
<sequence>MTHFLNESDLFLDTELKYVLKPRICSVEEYTPKTHELAKAVANKVKDRCGIVYLKRYGVVAVSDNLGMALELAELAEVIAARNNFFAGTANLLKVIV</sequence>
<comment type="caution">
    <text evidence="3">The sequence shown here is derived from an EMBL/GenBank/DDBJ whole genome shotgun (WGS) entry which is preliminary data.</text>
</comment>
<evidence type="ECO:0000313" key="2">
    <source>
        <dbReference type="EMBL" id="HGQ35285.1"/>
    </source>
</evidence>
<dbReference type="EMBL" id="DTBD01000042">
    <property type="protein sequence ID" value="HGQ64616.1"/>
    <property type="molecule type" value="Genomic_DNA"/>
</dbReference>
<gene>
    <name evidence="3" type="ORF">ENU08_05170</name>
    <name evidence="2" type="ORF">ENU41_01220</name>
</gene>
<evidence type="ECO:0000313" key="3">
    <source>
        <dbReference type="EMBL" id="HGQ64616.1"/>
    </source>
</evidence>
<proteinExistence type="predicted"/>
<dbReference type="InterPro" id="IPR001303">
    <property type="entry name" value="Aldolase_II/adducin_N"/>
</dbReference>
<dbReference type="SUPFAM" id="SSF53639">
    <property type="entry name" value="AraD/HMP-PK domain-like"/>
    <property type="match status" value="1"/>
</dbReference>
<reference evidence="3" key="1">
    <citation type="journal article" date="2020" name="mSystems">
        <title>Genome- and Community-Level Interaction Insights into Carbon Utilization and Element Cycling Functions of Hydrothermarchaeota in Hydrothermal Sediment.</title>
        <authorList>
            <person name="Zhou Z."/>
            <person name="Liu Y."/>
            <person name="Xu W."/>
            <person name="Pan J."/>
            <person name="Luo Z.H."/>
            <person name="Li M."/>
        </authorList>
    </citation>
    <scope>NUCLEOTIDE SEQUENCE [LARGE SCALE GENOMIC DNA]</scope>
    <source>
        <strain evidence="3">SpSt-637</strain>
        <strain evidence="2">SpSt-667</strain>
    </source>
</reference>
<evidence type="ECO:0000259" key="1">
    <source>
        <dbReference type="Pfam" id="PF00596"/>
    </source>
</evidence>